<keyword evidence="3" id="KW-1185">Reference proteome</keyword>
<feature type="compositionally biased region" description="Basic and acidic residues" evidence="1">
    <location>
        <begin position="20"/>
        <end position="30"/>
    </location>
</feature>
<accession>A0A368GH46</accession>
<evidence type="ECO:0000313" key="3">
    <source>
        <dbReference type="Proteomes" id="UP000252519"/>
    </source>
</evidence>
<protein>
    <submittedName>
        <fullName evidence="2">Uncharacterized protein</fullName>
    </submittedName>
</protein>
<proteinExistence type="predicted"/>
<reference evidence="2 3" key="1">
    <citation type="submission" date="2014-10" db="EMBL/GenBank/DDBJ databases">
        <title>Draft genome of the hookworm Ancylostoma caninum.</title>
        <authorList>
            <person name="Mitreva M."/>
        </authorList>
    </citation>
    <scope>NUCLEOTIDE SEQUENCE [LARGE SCALE GENOMIC DNA]</scope>
    <source>
        <strain evidence="2 3">Baltimore</strain>
    </source>
</reference>
<comment type="caution">
    <text evidence="2">The sequence shown here is derived from an EMBL/GenBank/DDBJ whole genome shotgun (WGS) entry which is preliminary data.</text>
</comment>
<gene>
    <name evidence="2" type="ORF">ANCCAN_11440</name>
</gene>
<dbReference type="Proteomes" id="UP000252519">
    <property type="component" value="Unassembled WGS sequence"/>
</dbReference>
<feature type="region of interest" description="Disordered" evidence="1">
    <location>
        <begin position="1"/>
        <end position="75"/>
    </location>
</feature>
<feature type="compositionally biased region" description="Basic and acidic residues" evidence="1">
    <location>
        <begin position="65"/>
        <end position="75"/>
    </location>
</feature>
<feature type="compositionally biased region" description="Basic residues" evidence="1">
    <location>
        <begin position="31"/>
        <end position="45"/>
    </location>
</feature>
<evidence type="ECO:0000313" key="2">
    <source>
        <dbReference type="EMBL" id="RCN42579.1"/>
    </source>
</evidence>
<evidence type="ECO:0000256" key="1">
    <source>
        <dbReference type="SAM" id="MobiDB-lite"/>
    </source>
</evidence>
<sequence length="86" mass="9891">MDFLSKEPTKTNVRSDVTAETDKASYEKSKKCSKLSRSKKSRFRLRASSESSEEQSMDPTLSRETQTEGRSKKVEKIRYPLIKEAL</sequence>
<organism evidence="2 3">
    <name type="scientific">Ancylostoma caninum</name>
    <name type="common">Dog hookworm</name>
    <dbReference type="NCBI Taxonomy" id="29170"/>
    <lineage>
        <taxon>Eukaryota</taxon>
        <taxon>Metazoa</taxon>
        <taxon>Ecdysozoa</taxon>
        <taxon>Nematoda</taxon>
        <taxon>Chromadorea</taxon>
        <taxon>Rhabditida</taxon>
        <taxon>Rhabditina</taxon>
        <taxon>Rhabditomorpha</taxon>
        <taxon>Strongyloidea</taxon>
        <taxon>Ancylostomatidae</taxon>
        <taxon>Ancylostomatinae</taxon>
        <taxon>Ancylostoma</taxon>
    </lineage>
</organism>
<dbReference type="AlphaFoldDB" id="A0A368GH46"/>
<name>A0A368GH46_ANCCA</name>
<dbReference type="EMBL" id="JOJR01000188">
    <property type="protein sequence ID" value="RCN42579.1"/>
    <property type="molecule type" value="Genomic_DNA"/>
</dbReference>